<proteinExistence type="predicted"/>
<organism evidence="2 3">
    <name type="scientific">Helicobacter japonicus</name>
    <dbReference type="NCBI Taxonomy" id="425400"/>
    <lineage>
        <taxon>Bacteria</taxon>
        <taxon>Pseudomonadati</taxon>
        <taxon>Campylobacterota</taxon>
        <taxon>Epsilonproteobacteria</taxon>
        <taxon>Campylobacterales</taxon>
        <taxon>Helicobacteraceae</taxon>
        <taxon>Helicobacter</taxon>
    </lineage>
</organism>
<gene>
    <name evidence="2" type="ORF">LS65_008000</name>
</gene>
<keyword evidence="1" id="KW-0472">Membrane</keyword>
<evidence type="ECO:0000313" key="2">
    <source>
        <dbReference type="EMBL" id="TLE00423.1"/>
    </source>
</evidence>
<dbReference type="RefSeq" id="WP_138129835.1">
    <property type="nucleotide sequence ID" value="NZ_CAJUDB010000024.1"/>
</dbReference>
<comment type="caution">
    <text evidence="2">The sequence shown here is derived from an EMBL/GenBank/DDBJ whole genome shotgun (WGS) entry which is preliminary data.</text>
</comment>
<sequence>MQNIEDFLKITGAINDESRVKILAVPLGIVMSLLIAGGGCSLPELIVLKSMFKMRLLYIFVAMVLAISIGFGFLVVLLGL</sequence>
<dbReference type="Proteomes" id="UP000029707">
    <property type="component" value="Unassembled WGS sequence"/>
</dbReference>
<protein>
    <recommendedName>
        <fullName evidence="4">Permease</fullName>
    </recommendedName>
</protein>
<accession>A0A4V6I3L2</accession>
<evidence type="ECO:0008006" key="4">
    <source>
        <dbReference type="Google" id="ProtNLM"/>
    </source>
</evidence>
<reference evidence="2 3" key="1">
    <citation type="journal article" date="2014" name="Genome Announc.">
        <title>Draft genome sequences of eight enterohepatic helicobacter species isolated from both laboratory and wild rodents.</title>
        <authorList>
            <person name="Sheh A."/>
            <person name="Shen Z."/>
            <person name="Fox J.G."/>
        </authorList>
    </citation>
    <scope>NUCLEOTIDE SEQUENCE [LARGE SCALE GENOMIC DNA]</scope>
    <source>
        <strain evidence="2 3">MIT 01-6451</strain>
    </source>
</reference>
<name>A0A4V6I3L2_9HELI</name>
<dbReference type="OrthoDB" id="9777774at2"/>
<evidence type="ECO:0000313" key="3">
    <source>
        <dbReference type="Proteomes" id="UP000029707"/>
    </source>
</evidence>
<feature type="transmembrane region" description="Helical" evidence="1">
    <location>
        <begin position="57"/>
        <end position="78"/>
    </location>
</feature>
<dbReference type="GeneID" id="82322059"/>
<dbReference type="AlphaFoldDB" id="A0A4V6I3L2"/>
<dbReference type="EMBL" id="JRMQ02000012">
    <property type="protein sequence ID" value="TLE00423.1"/>
    <property type="molecule type" value="Genomic_DNA"/>
</dbReference>
<evidence type="ECO:0000256" key="1">
    <source>
        <dbReference type="SAM" id="Phobius"/>
    </source>
</evidence>
<dbReference type="STRING" id="425400.LS65_10785"/>
<keyword evidence="3" id="KW-1185">Reference proteome</keyword>
<keyword evidence="1" id="KW-1133">Transmembrane helix</keyword>
<keyword evidence="1" id="KW-0812">Transmembrane</keyword>
<feature type="transmembrane region" description="Helical" evidence="1">
    <location>
        <begin position="22"/>
        <end position="45"/>
    </location>
</feature>